<dbReference type="Gene3D" id="2.160.20.10">
    <property type="entry name" value="Single-stranded right-handed beta-helix, Pectin lyase-like"/>
    <property type="match status" value="1"/>
</dbReference>
<dbReference type="InterPro" id="IPR012334">
    <property type="entry name" value="Pectin_lyas_fold"/>
</dbReference>
<dbReference type="PANTHER" id="PTHR46769">
    <property type="entry name" value="POLYCYSTIC KIDNEY AND HEPATIC DISEASE 1 (AUTOSOMAL RECESSIVE)-LIKE 1"/>
    <property type="match status" value="1"/>
</dbReference>
<dbReference type="InterPro" id="IPR052387">
    <property type="entry name" value="Fibrocystin"/>
</dbReference>
<accession>A0A4Q0YS90</accession>
<dbReference type="Proteomes" id="UP000290287">
    <property type="component" value="Unassembled WGS sequence"/>
</dbReference>
<proteinExistence type="predicted"/>
<feature type="domain" description="G8" evidence="3">
    <location>
        <begin position="155"/>
        <end position="271"/>
    </location>
</feature>
<sequence>MKKLFYLFLVFLFVFMSNQILAFSVIPKPVVPLGIKGYVDELTNGTILGWACDHSKMQSIDVHIYAQNEAGNRKFIDSTTANLSNELDIINRCSSGASATHRFTYTFSDQQKKKFAGQRIIVFGISLDGIDNHNKELTKSGAFSLPNFPGNLLLSQLSLDENGNINIPIDTVVTLDSVQRDNSYITVNGLLKCPDQGKITISTRGIIVKGSQAELLCGEKEAPFNGQLTLKLTGEPDDVHNAKRGIMITDNATLNLHTPASDVAKRTRLSSSVDVGDQRITLLGNMPGWNVGDKIVIATTSFSVHENEERVISEISFNQSETTVLLDEPLAYYHHGETESFTNDKDLSWTLDQRAHVINLKRNIIIEGPDDSDWRDDGFGAHVMLMSGAKGFLQGVQFKRVGQQGILGRYPFHWHYIGNAKGQYVKDSVVMNSKNRCYTIHGTNEATLDNNACYDHEGHGYFLEDGNETKNVITNNIGILSRRPPVGKHLLFSDIDRGIVDSDPNQMNFGIGPKRAVGPSTFWITHPTNIIENNVSVASEGTGFWMSFAVEAECRENTDCHEKVYPLSSPTLTFSNNQASTNKVGITWDGGIDLNRPISNPRNPGNDFALRQSYYEGDPQPKNLVAYKSANTAVYYRGAPTTFHHSILADSVWNFFVAYNQGLKDSLIVGRSNNNDPADDSNPLNFHSPIGVLLYDGPFHLTNTHFANFDESQVFSTSQEDITSQAMYLIGGAEKFTNIVNDVTFNPEPIIKMNMDIQTRFTLNDAWGDIATTTLRDVGKSLDSYAFWDDRNLFKPNVPINNLAEDCITALNSVETIRCNHGAGTMQIRSWYGFPAEKADFSLKRIEDDSDSHVEYKPNHSSERLYKFPVITQRDNIHYEFELHDIDDFTGLSLGFSLVFDAENNHDISPIIFIPDTFPHCAVSTMHIIGMQEVSHHELVSGKPLNAFARLPNGIAMRMNGSPAFKKIPIDILLNIGKSIPFVSGFLSQVNEMQFKGETARNFVGFACNRPIFGVQFPGVSVSWSSFIK</sequence>
<dbReference type="InterPro" id="IPR055401">
    <property type="entry name" value="CEMIP_beta-hel_dom"/>
</dbReference>
<name>A0A4Q0YS90_9GAMM</name>
<evidence type="ECO:0000256" key="2">
    <source>
        <dbReference type="ARBA" id="ARBA00023180"/>
    </source>
</evidence>
<dbReference type="EMBL" id="PEIB01000004">
    <property type="protein sequence ID" value="RXJ74087.1"/>
    <property type="molecule type" value="Genomic_DNA"/>
</dbReference>
<dbReference type="InterPro" id="IPR019316">
    <property type="entry name" value="G8_domain"/>
</dbReference>
<evidence type="ECO:0000256" key="1">
    <source>
        <dbReference type="ARBA" id="ARBA00022729"/>
    </source>
</evidence>
<dbReference type="SMART" id="SM01225">
    <property type="entry name" value="G8"/>
    <property type="match status" value="1"/>
</dbReference>
<dbReference type="Pfam" id="PF24606">
    <property type="entry name" value="CEMIP_beta-hel"/>
    <property type="match status" value="1"/>
</dbReference>
<organism evidence="4 5">
    <name type="scientific">Veronia nyctiphanis</name>
    <dbReference type="NCBI Taxonomy" id="1278244"/>
    <lineage>
        <taxon>Bacteria</taxon>
        <taxon>Pseudomonadati</taxon>
        <taxon>Pseudomonadota</taxon>
        <taxon>Gammaproteobacteria</taxon>
        <taxon>Vibrionales</taxon>
        <taxon>Vibrionaceae</taxon>
        <taxon>Veronia</taxon>
    </lineage>
</organism>
<protein>
    <recommendedName>
        <fullName evidence="3">G8 domain-containing protein</fullName>
    </recommendedName>
</protein>
<dbReference type="AlphaFoldDB" id="A0A4Q0YS90"/>
<evidence type="ECO:0000313" key="5">
    <source>
        <dbReference type="Proteomes" id="UP000290287"/>
    </source>
</evidence>
<comment type="caution">
    <text evidence="4">The sequence shown here is derived from an EMBL/GenBank/DDBJ whole genome shotgun (WGS) entry which is preliminary data.</text>
</comment>
<dbReference type="PANTHER" id="PTHR46769:SF2">
    <property type="entry name" value="FIBROCYSTIN-L ISOFORM 2 PRECURSOR-RELATED"/>
    <property type="match status" value="1"/>
</dbReference>
<keyword evidence="5" id="KW-1185">Reference proteome</keyword>
<evidence type="ECO:0000313" key="4">
    <source>
        <dbReference type="EMBL" id="RXJ74087.1"/>
    </source>
</evidence>
<gene>
    <name evidence="4" type="ORF">CS022_05475</name>
</gene>
<reference evidence="4 5" key="1">
    <citation type="submission" date="2017-10" db="EMBL/GenBank/DDBJ databases">
        <title>Nyctiphanis sp. nov., isolated from the stomach of the euphausiid Nyctiphanes simplex (Hansen, 1911) in the Gulf of California.</title>
        <authorList>
            <person name="Gomez-Gil B."/>
            <person name="Aguilar-Mendez M."/>
            <person name="Lopez-Cortes A."/>
            <person name="Gomez-Gutierrez J."/>
            <person name="Roque A."/>
            <person name="Lang E."/>
            <person name="Gonzalez-Castillo A."/>
        </authorList>
    </citation>
    <scope>NUCLEOTIDE SEQUENCE [LARGE SCALE GENOMIC DNA]</scope>
    <source>
        <strain evidence="4 5">CAIM 600</strain>
    </source>
</reference>
<keyword evidence="2" id="KW-0325">Glycoprotein</keyword>
<evidence type="ECO:0000259" key="3">
    <source>
        <dbReference type="SMART" id="SM01225"/>
    </source>
</evidence>
<keyword evidence="1" id="KW-0732">Signal</keyword>
<dbReference type="RefSeq" id="WP_235869287.1">
    <property type="nucleotide sequence ID" value="NZ_PEIB01000004.1"/>
</dbReference>
<dbReference type="Pfam" id="PF10162">
    <property type="entry name" value="G8"/>
    <property type="match status" value="1"/>
</dbReference>